<gene>
    <name evidence="6" type="ORF">GDO54_005023</name>
</gene>
<evidence type="ECO:0000256" key="4">
    <source>
        <dbReference type="ARBA" id="ARBA00023319"/>
    </source>
</evidence>
<dbReference type="InterPro" id="IPR003598">
    <property type="entry name" value="Ig_sub2"/>
</dbReference>
<dbReference type="SMART" id="SM00409">
    <property type="entry name" value="IG"/>
    <property type="match status" value="6"/>
</dbReference>
<dbReference type="Pfam" id="PF13895">
    <property type="entry name" value="Ig_2"/>
    <property type="match status" value="4"/>
</dbReference>
<accession>A0AAV2ZJ44</accession>
<protein>
    <recommendedName>
        <fullName evidence="5">Ig-like domain-containing protein</fullName>
    </recommendedName>
</protein>
<dbReference type="GO" id="GO:0007166">
    <property type="term" value="P:cell surface receptor signaling pathway"/>
    <property type="evidence" value="ECO:0007669"/>
    <property type="project" value="TreeGrafter"/>
</dbReference>
<name>A0AAV2ZJ44_PYXAD</name>
<feature type="domain" description="Ig-like" evidence="5">
    <location>
        <begin position="168"/>
        <end position="252"/>
    </location>
</feature>
<dbReference type="FunFam" id="2.60.40.10:FF:000651">
    <property type="entry name" value="Fc receptor like 1"/>
    <property type="match status" value="2"/>
</dbReference>
<evidence type="ECO:0000256" key="1">
    <source>
        <dbReference type="ARBA" id="ARBA00022729"/>
    </source>
</evidence>
<dbReference type="InterPro" id="IPR036179">
    <property type="entry name" value="Ig-like_dom_sf"/>
</dbReference>
<keyword evidence="4" id="KW-0393">Immunoglobulin domain</keyword>
<dbReference type="PANTHER" id="PTHR11481:SF64">
    <property type="entry name" value="FC RECEPTOR-LIKE PROTEIN 4"/>
    <property type="match status" value="1"/>
</dbReference>
<sequence length="531" mass="61120">MVYIVGSRPVLTFNPNLEKIFTTESLTMTCNVRSPASSDLSYIWYKDGTKIHTGQNFVIRFARRDNKNSGNYQCEGTNTGRSDPARLDVSHDWVILQAPLYVHEGDNVTLRCHHYPNYSSRRTIFYKDNSVINNWEYSSDLHIENINLKKYHLFKCTKEVYRELFTPPEIKVTPFPVTEGDNVTVTCHTNVSPYRPDTELQFVFYRDGQIVQRFSSSDQYGVQSAQLEDSGKYYCEVRTISGKIVKRSKELNIKINELFTPPEIKVTPFPVTEGDNVTVTCHTNVSPYRPDTELQFVFYRDGQIIQRFSSSDQYGVQSAQLEDSGTYYCEVRTISGKIVKRSKELNVKINEPFTEPEIIMISNAIQEGDNQTLTCQTKLSPFIPSTDLQFAFYRDGWNVQKYSLSHQYRVQSAKFEDSGNYLCHVRSSTKSITKRKLFTTPEIKVTPFPITEGDNVTVTCHTNVSPYRPDTELQFVFYRDNQILQPFSSSDQYGVQSAQLEDSGKYYCDVKKIGGKIVKRSKDWNIKINGK</sequence>
<evidence type="ECO:0000259" key="5">
    <source>
        <dbReference type="PROSITE" id="PS50835"/>
    </source>
</evidence>
<evidence type="ECO:0000313" key="6">
    <source>
        <dbReference type="EMBL" id="DBA14004.1"/>
    </source>
</evidence>
<dbReference type="Gene3D" id="2.60.40.10">
    <property type="entry name" value="Immunoglobulins"/>
    <property type="match status" value="6"/>
</dbReference>
<keyword evidence="1" id="KW-0732">Signal</keyword>
<dbReference type="GO" id="GO:0009897">
    <property type="term" value="C:external side of plasma membrane"/>
    <property type="evidence" value="ECO:0007669"/>
    <property type="project" value="TreeGrafter"/>
</dbReference>
<dbReference type="InterPro" id="IPR003599">
    <property type="entry name" value="Ig_sub"/>
</dbReference>
<reference evidence="6" key="1">
    <citation type="thesis" date="2020" institute="ProQuest LLC" country="789 East Eisenhower Parkway, Ann Arbor, MI, USA">
        <title>Comparative Genomics and Chromosome Evolution.</title>
        <authorList>
            <person name="Mudd A.B."/>
        </authorList>
    </citation>
    <scope>NUCLEOTIDE SEQUENCE</scope>
    <source>
        <strain evidence="6">1538</strain>
        <tissue evidence="6">Blood</tissue>
    </source>
</reference>
<evidence type="ECO:0000256" key="3">
    <source>
        <dbReference type="ARBA" id="ARBA00023157"/>
    </source>
</evidence>
<dbReference type="PROSITE" id="PS50835">
    <property type="entry name" value="IG_LIKE"/>
    <property type="match status" value="5"/>
</dbReference>
<keyword evidence="2" id="KW-0677">Repeat</keyword>
<dbReference type="PANTHER" id="PTHR11481">
    <property type="entry name" value="IMMUNOGLOBULIN FC RECEPTOR"/>
    <property type="match status" value="1"/>
</dbReference>
<organism evidence="6 7">
    <name type="scientific">Pyxicephalus adspersus</name>
    <name type="common">African bullfrog</name>
    <dbReference type="NCBI Taxonomy" id="30357"/>
    <lineage>
        <taxon>Eukaryota</taxon>
        <taxon>Metazoa</taxon>
        <taxon>Chordata</taxon>
        <taxon>Craniata</taxon>
        <taxon>Vertebrata</taxon>
        <taxon>Euteleostomi</taxon>
        <taxon>Amphibia</taxon>
        <taxon>Batrachia</taxon>
        <taxon>Anura</taxon>
        <taxon>Neobatrachia</taxon>
        <taxon>Ranoidea</taxon>
        <taxon>Pyxicephalidae</taxon>
        <taxon>Pyxicephalinae</taxon>
        <taxon>Pyxicephalus</taxon>
    </lineage>
</organism>
<dbReference type="InterPro" id="IPR050488">
    <property type="entry name" value="Ig_Fc_receptor"/>
</dbReference>
<dbReference type="GO" id="GO:0004888">
    <property type="term" value="F:transmembrane signaling receptor activity"/>
    <property type="evidence" value="ECO:0007669"/>
    <property type="project" value="TreeGrafter"/>
</dbReference>
<feature type="domain" description="Ig-like" evidence="5">
    <location>
        <begin position="356"/>
        <end position="433"/>
    </location>
</feature>
<feature type="domain" description="Ig-like" evidence="5">
    <location>
        <begin position="441"/>
        <end position="525"/>
    </location>
</feature>
<dbReference type="InterPro" id="IPR013783">
    <property type="entry name" value="Ig-like_fold"/>
</dbReference>
<dbReference type="InterPro" id="IPR007110">
    <property type="entry name" value="Ig-like_dom"/>
</dbReference>
<keyword evidence="7" id="KW-1185">Reference proteome</keyword>
<evidence type="ECO:0000256" key="2">
    <source>
        <dbReference type="ARBA" id="ARBA00022737"/>
    </source>
</evidence>
<dbReference type="SMART" id="SM00408">
    <property type="entry name" value="IGc2"/>
    <property type="match status" value="5"/>
</dbReference>
<dbReference type="EMBL" id="DYDO01000013">
    <property type="protein sequence ID" value="DBA14004.1"/>
    <property type="molecule type" value="Genomic_DNA"/>
</dbReference>
<dbReference type="SUPFAM" id="SSF48726">
    <property type="entry name" value="Immunoglobulin"/>
    <property type="match status" value="6"/>
</dbReference>
<keyword evidence="3" id="KW-1015">Disulfide bond</keyword>
<proteinExistence type="predicted"/>
<evidence type="ECO:0000313" key="7">
    <source>
        <dbReference type="Proteomes" id="UP001181693"/>
    </source>
</evidence>
<comment type="caution">
    <text evidence="6">The sequence shown here is derived from an EMBL/GenBank/DDBJ whole genome shotgun (WGS) entry which is preliminary data.</text>
</comment>
<dbReference type="AlphaFoldDB" id="A0AAV2ZJ44"/>
<dbReference type="GO" id="GO:0006955">
    <property type="term" value="P:immune response"/>
    <property type="evidence" value="ECO:0007669"/>
    <property type="project" value="TreeGrafter"/>
</dbReference>
<feature type="domain" description="Ig-like" evidence="5">
    <location>
        <begin position="9"/>
        <end position="90"/>
    </location>
</feature>
<feature type="domain" description="Ig-like" evidence="5">
    <location>
        <begin position="262"/>
        <end position="346"/>
    </location>
</feature>
<dbReference type="Proteomes" id="UP001181693">
    <property type="component" value="Unassembled WGS sequence"/>
</dbReference>